<dbReference type="AlphaFoldDB" id="A0A4W3GAR9"/>
<evidence type="ECO:0000313" key="4">
    <source>
        <dbReference type="Ensembl" id="ENSCMIP00000000223.1"/>
    </source>
</evidence>
<dbReference type="PANTHER" id="PTHR16027:SF4">
    <property type="entry name" value="RAS-INTERACTING PROTEIN 1"/>
    <property type="match status" value="1"/>
</dbReference>
<feature type="region of interest" description="Disordered" evidence="1">
    <location>
        <begin position="241"/>
        <end position="269"/>
    </location>
</feature>
<dbReference type="PANTHER" id="PTHR16027">
    <property type="entry name" value="DILUTE DOMAIN-CONTAINING PROTEIN YPR089W"/>
    <property type="match status" value="1"/>
</dbReference>
<dbReference type="GO" id="GO:0001525">
    <property type="term" value="P:angiogenesis"/>
    <property type="evidence" value="ECO:0007669"/>
    <property type="project" value="TreeGrafter"/>
</dbReference>
<sequence>CRCQSVTAALPDVSPRSSSSDTTVKSSEGTVVRQPARNKIKRHNRGLVMVFRGRSVKDEQSGDEGGGEAASDDPAELSTQVTAPGVLKIFGGEICDGANYKSVLATPRSSAHELVKEALERYSLDKGRAGEFVLCDVIGKLDGEHQWRPECLRAVGDGEKPLTLQALWKPKEGFARRFELRCRAAMEEMAARERDTVTAGINAQARKMQVTRSRASSALMGEEMEWGAAIWRTLSDSTLGTETREHKSHSVGVQEDRDPPCLGLEKEETESSDDIATLYSVRPPIEFPYFLLLQGYCDRQDYVIYTMSGTVHIFGRNTEHSGEREERVKVDMLLSAPDILPRHCRVQRCEAGGGQEPRNGVTLVWPGKGALVTHNGRPLSRETELQPGDLLGLGACYLLMYKDPTRPGSSHKPSWFPGLAACPDAGGGRCRVCGLELPDPGTERARLRGREAVPSLHAPDGRQLRLCYQLPQEPRLLGKILDLAGWSSHSTLAPAFLLCLAIQHSASTFSLADFRKLLLSIASHIQTMMWVRTYEQRDCQDCLEPNIAELIPGLQPLVYWMSNSVELLHFIQQEVPRLLGWEQQLEELGDPQLVSTRAASEEAMTVLEEVIMFTFQQSVYYLTKTLYTVLPGLLDSNPFAAGSTQLTVPVGVQNVLEILQETLKLLSQYQVHSDIASQLLAYLFFFSNASLFNTLMERGSGGGFYQWTKGVQIRANLDLLLDWIQGLGLGDLAAEFFQKLSTAVNLLATPRENLLQASWRSLRNDFASLNPAQLHHMIREYNPGRPEAAMRTADILESFDNHPPLILPTSTFHFALDQPVADAQRLQSPLREIQEFLQDTTLWAAPDGTPNEKPLQVLLQPRPLQPRLVSAPFPPALSPLAQPNVSSALCQPCPAIVPDSPPSCANPTLRQTCTHTAPAPCGLHTQHACITSRK</sequence>
<feature type="compositionally biased region" description="Low complexity" evidence="1">
    <location>
        <begin position="11"/>
        <end position="27"/>
    </location>
</feature>
<dbReference type="SMART" id="SM00314">
    <property type="entry name" value="RA"/>
    <property type="match status" value="1"/>
</dbReference>
<dbReference type="CDD" id="cd15472">
    <property type="entry name" value="Myo5p-like_CBD_Rasip1"/>
    <property type="match status" value="1"/>
</dbReference>
<dbReference type="PROSITE" id="PS51126">
    <property type="entry name" value="DILUTE"/>
    <property type="match status" value="1"/>
</dbReference>
<dbReference type="InterPro" id="IPR008984">
    <property type="entry name" value="SMAD_FHA_dom_sf"/>
</dbReference>
<dbReference type="Pfam" id="PF01843">
    <property type="entry name" value="DIL"/>
    <property type="match status" value="1"/>
</dbReference>
<dbReference type="SMART" id="SM01132">
    <property type="entry name" value="DIL"/>
    <property type="match status" value="1"/>
</dbReference>
<keyword evidence="5" id="KW-1185">Reference proteome</keyword>
<feature type="region of interest" description="Disordered" evidence="1">
    <location>
        <begin position="52"/>
        <end position="78"/>
    </location>
</feature>
<evidence type="ECO:0000259" key="2">
    <source>
        <dbReference type="PROSITE" id="PS50200"/>
    </source>
</evidence>
<dbReference type="Pfam" id="PF00788">
    <property type="entry name" value="RA"/>
    <property type="match status" value="1"/>
</dbReference>
<dbReference type="CDD" id="cd17116">
    <property type="entry name" value="RA_Radil_like"/>
    <property type="match status" value="1"/>
</dbReference>
<evidence type="ECO:0000313" key="5">
    <source>
        <dbReference type="Proteomes" id="UP000314986"/>
    </source>
</evidence>
<reference evidence="5" key="1">
    <citation type="journal article" date="2006" name="Science">
        <title>Ancient noncoding elements conserved in the human genome.</title>
        <authorList>
            <person name="Venkatesh B."/>
            <person name="Kirkness E.F."/>
            <person name="Loh Y.H."/>
            <person name="Halpern A.L."/>
            <person name="Lee A.P."/>
            <person name="Johnson J."/>
            <person name="Dandona N."/>
            <person name="Viswanathan L.D."/>
            <person name="Tay A."/>
            <person name="Venter J.C."/>
            <person name="Strausberg R.L."/>
            <person name="Brenner S."/>
        </authorList>
    </citation>
    <scope>NUCLEOTIDE SEQUENCE [LARGE SCALE GENOMIC DNA]</scope>
</reference>
<feature type="compositionally biased region" description="Acidic residues" evidence="1">
    <location>
        <begin position="61"/>
        <end position="75"/>
    </location>
</feature>
<accession>A0A4W3GAR9</accession>
<organism evidence="4 5">
    <name type="scientific">Callorhinchus milii</name>
    <name type="common">Ghost shark</name>
    <dbReference type="NCBI Taxonomy" id="7868"/>
    <lineage>
        <taxon>Eukaryota</taxon>
        <taxon>Metazoa</taxon>
        <taxon>Chordata</taxon>
        <taxon>Craniata</taxon>
        <taxon>Vertebrata</taxon>
        <taxon>Chondrichthyes</taxon>
        <taxon>Holocephali</taxon>
        <taxon>Chimaeriformes</taxon>
        <taxon>Callorhinchidae</taxon>
        <taxon>Callorhinchus</taxon>
    </lineage>
</organism>
<dbReference type="GO" id="GO:0007165">
    <property type="term" value="P:signal transduction"/>
    <property type="evidence" value="ECO:0007669"/>
    <property type="project" value="InterPro"/>
</dbReference>
<dbReference type="InterPro" id="IPR029071">
    <property type="entry name" value="Ubiquitin-like_domsf"/>
</dbReference>
<feature type="domain" description="Ras-associating" evidence="2">
    <location>
        <begin position="83"/>
        <end position="185"/>
    </location>
</feature>
<dbReference type="InterPro" id="IPR052072">
    <property type="entry name" value="Vascular_dev_regulator"/>
</dbReference>
<dbReference type="Ensembl" id="ENSCMIT00000000254.1">
    <property type="protein sequence ID" value="ENSCMIP00000000223.1"/>
    <property type="gene ID" value="ENSCMIG00000000168.1"/>
</dbReference>
<dbReference type="InParanoid" id="A0A4W3GAR9"/>
<dbReference type="GeneTree" id="ENSGT00940000164726"/>
<dbReference type="PROSITE" id="PS50200">
    <property type="entry name" value="RA"/>
    <property type="match status" value="1"/>
</dbReference>
<reference evidence="5" key="3">
    <citation type="journal article" date="2014" name="Nature">
        <title>Elephant shark genome provides unique insights into gnathostome evolution.</title>
        <authorList>
            <consortium name="International Elephant Shark Genome Sequencing Consortium"/>
            <person name="Venkatesh B."/>
            <person name="Lee A.P."/>
            <person name="Ravi V."/>
            <person name="Maurya A.K."/>
            <person name="Lian M.M."/>
            <person name="Swann J.B."/>
            <person name="Ohta Y."/>
            <person name="Flajnik M.F."/>
            <person name="Sutoh Y."/>
            <person name="Kasahara M."/>
            <person name="Hoon S."/>
            <person name="Gangu V."/>
            <person name="Roy S.W."/>
            <person name="Irimia M."/>
            <person name="Korzh V."/>
            <person name="Kondrychyn I."/>
            <person name="Lim Z.W."/>
            <person name="Tay B.H."/>
            <person name="Tohari S."/>
            <person name="Kong K.W."/>
            <person name="Ho S."/>
            <person name="Lorente-Galdos B."/>
            <person name="Quilez J."/>
            <person name="Marques-Bonet T."/>
            <person name="Raney B.J."/>
            <person name="Ingham P.W."/>
            <person name="Tay A."/>
            <person name="Hillier L.W."/>
            <person name="Minx P."/>
            <person name="Boehm T."/>
            <person name="Wilson R.K."/>
            <person name="Brenner S."/>
            <person name="Warren W.C."/>
        </authorList>
    </citation>
    <scope>NUCLEOTIDE SEQUENCE [LARGE SCALE GENOMIC DNA]</scope>
</reference>
<evidence type="ECO:0000256" key="1">
    <source>
        <dbReference type="SAM" id="MobiDB-lite"/>
    </source>
</evidence>
<feature type="domain" description="Dilute" evidence="3">
    <location>
        <begin position="548"/>
        <end position="801"/>
    </location>
</feature>
<protein>
    <submittedName>
        <fullName evidence="4">Ras association and DIL domains 2a</fullName>
    </submittedName>
</protein>
<name>A0A4W3GAR9_CALMI</name>
<dbReference type="Gene3D" id="3.10.20.90">
    <property type="entry name" value="Phosphatidylinositol 3-kinase Catalytic Subunit, Chain A, domain 1"/>
    <property type="match status" value="1"/>
</dbReference>
<dbReference type="GO" id="GO:0005911">
    <property type="term" value="C:cell-cell junction"/>
    <property type="evidence" value="ECO:0007669"/>
    <property type="project" value="TreeGrafter"/>
</dbReference>
<dbReference type="Gene3D" id="2.60.200.20">
    <property type="match status" value="1"/>
</dbReference>
<dbReference type="InterPro" id="IPR037983">
    <property type="entry name" value="CBD_Rasip1/Radil"/>
</dbReference>
<feature type="region of interest" description="Disordered" evidence="1">
    <location>
        <begin position="1"/>
        <end position="39"/>
    </location>
</feature>
<dbReference type="GO" id="GO:0035024">
    <property type="term" value="P:negative regulation of Rho protein signal transduction"/>
    <property type="evidence" value="ECO:0007669"/>
    <property type="project" value="TreeGrafter"/>
</dbReference>
<dbReference type="SUPFAM" id="SSF54236">
    <property type="entry name" value="Ubiquitin-like"/>
    <property type="match status" value="1"/>
</dbReference>
<evidence type="ECO:0000259" key="3">
    <source>
        <dbReference type="PROSITE" id="PS51126"/>
    </source>
</evidence>
<dbReference type="CDD" id="cd22734">
    <property type="entry name" value="FHA_RAIN"/>
    <property type="match status" value="1"/>
</dbReference>
<dbReference type="InterPro" id="IPR002710">
    <property type="entry name" value="Dilute_dom"/>
</dbReference>
<dbReference type="Proteomes" id="UP000314986">
    <property type="component" value="Unassembled WGS sequence"/>
</dbReference>
<dbReference type="GO" id="GO:0051020">
    <property type="term" value="F:GTPase binding"/>
    <property type="evidence" value="ECO:0007669"/>
    <property type="project" value="TreeGrafter"/>
</dbReference>
<dbReference type="SUPFAM" id="SSF49879">
    <property type="entry name" value="SMAD/FHA domain"/>
    <property type="match status" value="1"/>
</dbReference>
<dbReference type="STRING" id="7868.ENSCMIP00000000223"/>
<dbReference type="InterPro" id="IPR000159">
    <property type="entry name" value="RA_dom"/>
</dbReference>
<reference evidence="4" key="5">
    <citation type="submission" date="2025-09" db="UniProtKB">
        <authorList>
            <consortium name="Ensembl"/>
        </authorList>
    </citation>
    <scope>IDENTIFICATION</scope>
</reference>
<reference evidence="5" key="2">
    <citation type="journal article" date="2007" name="PLoS Biol.">
        <title>Survey sequencing and comparative analysis of the elephant shark (Callorhinchus milii) genome.</title>
        <authorList>
            <person name="Venkatesh B."/>
            <person name="Kirkness E.F."/>
            <person name="Loh Y.H."/>
            <person name="Halpern A.L."/>
            <person name="Lee A.P."/>
            <person name="Johnson J."/>
            <person name="Dandona N."/>
            <person name="Viswanathan L.D."/>
            <person name="Tay A."/>
            <person name="Venter J.C."/>
            <person name="Strausberg R.L."/>
            <person name="Brenner S."/>
        </authorList>
    </citation>
    <scope>NUCLEOTIDE SEQUENCE [LARGE SCALE GENOMIC DNA]</scope>
</reference>
<reference evidence="4" key="4">
    <citation type="submission" date="2025-08" db="UniProtKB">
        <authorList>
            <consortium name="Ensembl"/>
        </authorList>
    </citation>
    <scope>IDENTIFICATION</scope>
</reference>
<proteinExistence type="predicted"/>